<evidence type="ECO:0000313" key="5">
    <source>
        <dbReference type="EMBL" id="RAU23283.1"/>
    </source>
</evidence>
<proteinExistence type="inferred from homology"/>
<accession>A0A364P1U0</accession>
<dbReference type="RefSeq" id="WP_112142480.1">
    <property type="nucleotide sequence ID" value="NZ_PGTO01000002.1"/>
</dbReference>
<keyword evidence="3" id="KW-0560">Oxidoreductase</keyword>
<evidence type="ECO:0000256" key="2">
    <source>
        <dbReference type="ARBA" id="ARBA00022857"/>
    </source>
</evidence>
<comment type="caution">
    <text evidence="5">The sequence shown here is derived from an EMBL/GenBank/DDBJ whole genome shotgun (WGS) entry which is preliminary data.</text>
</comment>
<sequence length="284" mass="31457">MTANPWTSRHGVAIPRIIYGTAWKKDRTAGLVEQAIALGFRGIDTACQPKHYDEAGVGAGVAAALKSGLGRHDLYLQTKFTPLSGQDPSRVPYDPTAPLARQVAQSFERSQKNLGTDTVDCLVLHSPLANPADLRTVWSAMEAVFESGGARQLGLSNCYDPTLFRHLCETARIKPAVLQNRFYAQTGFDRMIRADCRKNGIFYQSFWTLTANPEILAHATVKSLMEKYRRTGPQIFFRYLSQIEIIPLTGTTSAVHMKDDLSIFDFELTGDECRSMAAYFPGGD</sequence>
<dbReference type="AlphaFoldDB" id="A0A364P1U0"/>
<evidence type="ECO:0000313" key="6">
    <source>
        <dbReference type="Proteomes" id="UP000251075"/>
    </source>
</evidence>
<dbReference type="EMBL" id="PGTO01000002">
    <property type="protein sequence ID" value="RAU23283.1"/>
    <property type="molecule type" value="Genomic_DNA"/>
</dbReference>
<dbReference type="GO" id="GO:0016616">
    <property type="term" value="F:oxidoreductase activity, acting on the CH-OH group of donors, NAD or NADP as acceptor"/>
    <property type="evidence" value="ECO:0007669"/>
    <property type="project" value="UniProtKB-ARBA"/>
</dbReference>
<dbReference type="PANTHER" id="PTHR43827:SF3">
    <property type="entry name" value="NADP-DEPENDENT OXIDOREDUCTASE DOMAIN-CONTAINING PROTEIN"/>
    <property type="match status" value="1"/>
</dbReference>
<organism evidence="5 6">
    <name type="scientific">Paramagnetospirillum kuznetsovii</name>
    <dbReference type="NCBI Taxonomy" id="2053833"/>
    <lineage>
        <taxon>Bacteria</taxon>
        <taxon>Pseudomonadati</taxon>
        <taxon>Pseudomonadota</taxon>
        <taxon>Alphaproteobacteria</taxon>
        <taxon>Rhodospirillales</taxon>
        <taxon>Magnetospirillaceae</taxon>
        <taxon>Paramagnetospirillum</taxon>
    </lineage>
</organism>
<dbReference type="PRINTS" id="PR00069">
    <property type="entry name" value="ALDKETRDTASE"/>
</dbReference>
<evidence type="ECO:0000256" key="1">
    <source>
        <dbReference type="ARBA" id="ARBA00007905"/>
    </source>
</evidence>
<keyword evidence="6" id="KW-1185">Reference proteome</keyword>
<protein>
    <submittedName>
        <fullName evidence="5">Aldo/keto reductase</fullName>
    </submittedName>
</protein>
<dbReference type="SUPFAM" id="SSF51430">
    <property type="entry name" value="NAD(P)-linked oxidoreductase"/>
    <property type="match status" value="1"/>
</dbReference>
<dbReference type="CDD" id="cd19071">
    <property type="entry name" value="AKR_AKR1-5-like"/>
    <property type="match status" value="1"/>
</dbReference>
<dbReference type="Proteomes" id="UP000251075">
    <property type="component" value="Unassembled WGS sequence"/>
</dbReference>
<evidence type="ECO:0000256" key="3">
    <source>
        <dbReference type="ARBA" id="ARBA00023002"/>
    </source>
</evidence>
<evidence type="ECO:0000259" key="4">
    <source>
        <dbReference type="Pfam" id="PF00248"/>
    </source>
</evidence>
<dbReference type="InterPro" id="IPR023210">
    <property type="entry name" value="NADP_OxRdtase_dom"/>
</dbReference>
<feature type="domain" description="NADP-dependent oxidoreductase" evidence="4">
    <location>
        <begin position="24"/>
        <end position="201"/>
    </location>
</feature>
<keyword evidence="2" id="KW-0521">NADP</keyword>
<name>A0A364P1U0_9PROT</name>
<dbReference type="InterPro" id="IPR036812">
    <property type="entry name" value="NAD(P)_OxRdtase_dom_sf"/>
</dbReference>
<dbReference type="PANTHER" id="PTHR43827">
    <property type="entry name" value="2,5-DIKETO-D-GLUCONIC ACID REDUCTASE"/>
    <property type="match status" value="1"/>
</dbReference>
<gene>
    <name evidence="5" type="ORF">CU669_03825</name>
</gene>
<reference evidence="5 6" key="1">
    <citation type="submission" date="2017-11" db="EMBL/GenBank/DDBJ databases">
        <title>Draft genome sequence of magnetotactic bacterium Magnetospirillum kuznetsovii LBB-42.</title>
        <authorList>
            <person name="Grouzdev D.S."/>
            <person name="Rysina M.S."/>
            <person name="Baslerov R.V."/>
            <person name="Koziaeva V."/>
        </authorList>
    </citation>
    <scope>NUCLEOTIDE SEQUENCE [LARGE SCALE GENOMIC DNA]</scope>
    <source>
        <strain evidence="5 6">LBB-42</strain>
    </source>
</reference>
<comment type="similarity">
    <text evidence="1">Belongs to the aldo/keto reductase family.</text>
</comment>
<dbReference type="InterPro" id="IPR020471">
    <property type="entry name" value="AKR"/>
</dbReference>
<dbReference type="Pfam" id="PF00248">
    <property type="entry name" value="Aldo_ket_red"/>
    <property type="match status" value="1"/>
</dbReference>
<dbReference type="OrthoDB" id="9768793at2"/>
<dbReference type="Gene3D" id="3.20.20.100">
    <property type="entry name" value="NADP-dependent oxidoreductase domain"/>
    <property type="match status" value="1"/>
</dbReference>